<feature type="region of interest" description="Disordered" evidence="1">
    <location>
        <begin position="114"/>
        <end position="144"/>
    </location>
</feature>
<sequence length="332" mass="36394">MLVQLRCTHVEQSSNRRRVHAERSSNPQCATQPIPLVRCLASHTACPADADVHALSSGALAKAPAIQWTASQRSCGARPMLQPSSGAQPCSSSSRMLRWPARAQVHACSRPSHPQRSCSGACSSPPAVKTQDPPPKSSSFSKVSPVLQDSAARGFSLGFEALDNLVSTSRRSFATLPTNQTTIVDQAAPTTATFHVNQTTHATSTATNMSEQDDSQPTLVEMMVQLRDLTTVVRALSTTIPDNSLAIQRLQLPPRHGGPPLALPQTERTYNVKSIRRIWTEGNEIAGVINHLNCITRNKQRHNSHKFMTWFIFQQTDAKYSRMRSSRRLAQT</sequence>
<comment type="caution">
    <text evidence="2">The sequence shown here is derived from an EMBL/GenBank/DDBJ whole genome shotgun (WGS) entry which is preliminary data.</text>
</comment>
<protein>
    <submittedName>
        <fullName evidence="2">Uncharacterized protein</fullName>
    </submittedName>
</protein>
<evidence type="ECO:0000256" key="1">
    <source>
        <dbReference type="SAM" id="MobiDB-lite"/>
    </source>
</evidence>
<reference evidence="2" key="1">
    <citation type="journal article" date="2021" name="bioRxiv">
        <title>Whole Genome Assembly and Annotation of Northern Wild Rice, Zizania palustris L., Supports a Whole Genome Duplication in the Zizania Genus.</title>
        <authorList>
            <person name="Haas M."/>
            <person name="Kono T."/>
            <person name="Macchietto M."/>
            <person name="Millas R."/>
            <person name="McGilp L."/>
            <person name="Shao M."/>
            <person name="Duquette J."/>
            <person name="Hirsch C.N."/>
            <person name="Kimball J."/>
        </authorList>
    </citation>
    <scope>NUCLEOTIDE SEQUENCE</scope>
    <source>
        <tissue evidence="2">Fresh leaf tissue</tissue>
    </source>
</reference>
<name>A0A8J6BN20_ZIZPA</name>
<keyword evidence="3" id="KW-1185">Reference proteome</keyword>
<reference evidence="2" key="2">
    <citation type="submission" date="2021-02" db="EMBL/GenBank/DDBJ databases">
        <authorList>
            <person name="Kimball J.A."/>
            <person name="Haas M.W."/>
            <person name="Macchietto M."/>
            <person name="Kono T."/>
            <person name="Duquette J."/>
            <person name="Shao M."/>
        </authorList>
    </citation>
    <scope>NUCLEOTIDE SEQUENCE</scope>
    <source>
        <tissue evidence="2">Fresh leaf tissue</tissue>
    </source>
</reference>
<dbReference type="AlphaFoldDB" id="A0A8J6BN20"/>
<gene>
    <name evidence="2" type="ORF">GUJ93_ZPchr0011g28300</name>
</gene>
<accession>A0A8J6BN20</accession>
<organism evidence="2 3">
    <name type="scientific">Zizania palustris</name>
    <name type="common">Northern wild rice</name>
    <dbReference type="NCBI Taxonomy" id="103762"/>
    <lineage>
        <taxon>Eukaryota</taxon>
        <taxon>Viridiplantae</taxon>
        <taxon>Streptophyta</taxon>
        <taxon>Embryophyta</taxon>
        <taxon>Tracheophyta</taxon>
        <taxon>Spermatophyta</taxon>
        <taxon>Magnoliopsida</taxon>
        <taxon>Liliopsida</taxon>
        <taxon>Poales</taxon>
        <taxon>Poaceae</taxon>
        <taxon>BOP clade</taxon>
        <taxon>Oryzoideae</taxon>
        <taxon>Oryzeae</taxon>
        <taxon>Zizaniinae</taxon>
        <taxon>Zizania</taxon>
    </lineage>
</organism>
<evidence type="ECO:0000313" key="2">
    <source>
        <dbReference type="EMBL" id="KAG8091197.1"/>
    </source>
</evidence>
<evidence type="ECO:0000313" key="3">
    <source>
        <dbReference type="Proteomes" id="UP000729402"/>
    </source>
</evidence>
<feature type="region of interest" description="Disordered" evidence="1">
    <location>
        <begin position="77"/>
        <end position="96"/>
    </location>
</feature>
<proteinExistence type="predicted"/>
<feature type="compositionally biased region" description="Low complexity" evidence="1">
    <location>
        <begin position="82"/>
        <end position="94"/>
    </location>
</feature>
<dbReference type="EMBL" id="JAAALK010000081">
    <property type="protein sequence ID" value="KAG8091197.1"/>
    <property type="molecule type" value="Genomic_DNA"/>
</dbReference>
<dbReference type="Proteomes" id="UP000729402">
    <property type="component" value="Unassembled WGS sequence"/>
</dbReference>